<dbReference type="GO" id="GO:0006412">
    <property type="term" value="P:translation"/>
    <property type="evidence" value="ECO:0007669"/>
    <property type="project" value="UniProtKB-UniRule"/>
</dbReference>
<evidence type="ECO:0000256" key="1">
    <source>
        <dbReference type="ARBA" id="ARBA00022730"/>
    </source>
</evidence>
<dbReference type="PANTHER" id="PTHR33284">
    <property type="entry name" value="RIBOSOMAL PROTEIN L25/GLN-TRNA SYNTHETASE, ANTI-CODON-BINDING DOMAIN-CONTAINING PROTEIN"/>
    <property type="match status" value="1"/>
</dbReference>
<keyword evidence="4 5" id="KW-0687">Ribonucleoprotein</keyword>
<organism evidence="8 9">
    <name type="scientific">Enterovibrio norvegicus DSM 15893</name>
    <dbReference type="NCBI Taxonomy" id="1121869"/>
    <lineage>
        <taxon>Bacteria</taxon>
        <taxon>Pseudomonadati</taxon>
        <taxon>Pseudomonadota</taxon>
        <taxon>Gammaproteobacteria</taxon>
        <taxon>Vibrionales</taxon>
        <taxon>Vibrionaceae</taxon>
        <taxon>Enterovibrio</taxon>
    </lineage>
</organism>
<dbReference type="Pfam" id="PF14693">
    <property type="entry name" value="Ribosomal_TL5_C"/>
    <property type="match status" value="1"/>
</dbReference>
<dbReference type="Gene3D" id="2.170.120.20">
    <property type="entry name" value="Ribosomal protein L25, beta domain"/>
    <property type="match status" value="1"/>
</dbReference>
<evidence type="ECO:0000256" key="3">
    <source>
        <dbReference type="ARBA" id="ARBA00022980"/>
    </source>
</evidence>
<evidence type="ECO:0000259" key="7">
    <source>
        <dbReference type="Pfam" id="PF14693"/>
    </source>
</evidence>
<dbReference type="RefSeq" id="WP_244276082.1">
    <property type="nucleotide sequence ID" value="NZ_FOWR01000069.1"/>
</dbReference>
<protein>
    <recommendedName>
        <fullName evidence="5">Large ribosomal subunit protein bL25</fullName>
    </recommendedName>
    <alternativeName>
        <fullName evidence="5">General stress protein CTC</fullName>
    </alternativeName>
</protein>
<sequence length="209" mass="23121">MSKLVLNAKNRNEIGTGACRRLRKMGLIPATLYGADKAAVSISARNTEVTHAEINHKLFYNIIHLNIDGALESVLVKDVQRHPFKPLIQHLDFLRIKQNEAVTITMTINVLGEDELVKKGLVANKVIQDIEVSCLPSDLPDQISVDLSELGAGDKVLLKDLNLAEGIEIVSIQSNEEAADWAVIVVDYPTLEEVETERDDETEAQDTEN</sequence>
<dbReference type="InterPro" id="IPR037121">
    <property type="entry name" value="Ribosomal_bL25_C"/>
</dbReference>
<gene>
    <name evidence="5" type="primary">rplY</name>
    <name evidence="5" type="synonym">ctc</name>
    <name evidence="8" type="ORF">SAMN03084138_04782</name>
</gene>
<name>A0A1I5XNG0_9GAMM</name>
<evidence type="ECO:0000313" key="9">
    <source>
        <dbReference type="Proteomes" id="UP000182692"/>
    </source>
</evidence>
<evidence type="ECO:0000256" key="4">
    <source>
        <dbReference type="ARBA" id="ARBA00023274"/>
    </source>
</evidence>
<dbReference type="InterPro" id="IPR029751">
    <property type="entry name" value="Ribosomal_L25_dom"/>
</dbReference>
<evidence type="ECO:0000256" key="5">
    <source>
        <dbReference type="HAMAP-Rule" id="MF_01334"/>
    </source>
</evidence>
<dbReference type="HAMAP" id="MF_01334">
    <property type="entry name" value="Ribosomal_bL25_CTC"/>
    <property type="match status" value="1"/>
</dbReference>
<evidence type="ECO:0000259" key="6">
    <source>
        <dbReference type="Pfam" id="PF01386"/>
    </source>
</evidence>
<keyword evidence="1 5" id="KW-0699">rRNA-binding</keyword>
<dbReference type="InterPro" id="IPR020056">
    <property type="entry name" value="Rbsml_bL25/Gln-tRNA_synth_N"/>
</dbReference>
<dbReference type="GO" id="GO:0003735">
    <property type="term" value="F:structural constituent of ribosome"/>
    <property type="evidence" value="ECO:0007669"/>
    <property type="project" value="InterPro"/>
</dbReference>
<evidence type="ECO:0000313" key="8">
    <source>
        <dbReference type="EMBL" id="SFQ33489.1"/>
    </source>
</evidence>
<dbReference type="EMBL" id="FOWR01000069">
    <property type="protein sequence ID" value="SFQ33489.1"/>
    <property type="molecule type" value="Genomic_DNA"/>
</dbReference>
<accession>A0A1I5XNG0</accession>
<keyword evidence="3 5" id="KW-0689">Ribosomal protein</keyword>
<dbReference type="Gene3D" id="2.40.240.10">
    <property type="entry name" value="Ribosomal Protein L25, Chain P"/>
    <property type="match status" value="1"/>
</dbReference>
<reference evidence="8 9" key="1">
    <citation type="submission" date="2016-10" db="EMBL/GenBank/DDBJ databases">
        <authorList>
            <person name="de Groot N.N."/>
        </authorList>
    </citation>
    <scope>NUCLEOTIDE SEQUENCE [LARGE SCALE GENOMIC DNA]</scope>
    <source>
        <strain evidence="8 9">DSM 15893</strain>
    </source>
</reference>
<feature type="domain" description="Large ribosomal subunit protein bL25 L25" evidence="6">
    <location>
        <begin position="6"/>
        <end position="93"/>
    </location>
</feature>
<dbReference type="HAMAP" id="MF_01336">
    <property type="entry name" value="Ribosomal_bL25"/>
    <property type="match status" value="1"/>
</dbReference>
<dbReference type="GO" id="GO:0008097">
    <property type="term" value="F:5S rRNA binding"/>
    <property type="evidence" value="ECO:0007669"/>
    <property type="project" value="InterPro"/>
</dbReference>
<dbReference type="Proteomes" id="UP000182692">
    <property type="component" value="Unassembled WGS sequence"/>
</dbReference>
<dbReference type="GeneID" id="35869574"/>
<dbReference type="InterPro" id="IPR020057">
    <property type="entry name" value="Ribosomal_bL25_b-dom"/>
</dbReference>
<dbReference type="InterPro" id="IPR020930">
    <property type="entry name" value="Ribosomal_uL5_bac-type"/>
</dbReference>
<dbReference type="SUPFAM" id="SSF50715">
    <property type="entry name" value="Ribosomal protein L25-like"/>
    <property type="match status" value="1"/>
</dbReference>
<comment type="similarity">
    <text evidence="5">Belongs to the bacterial ribosomal protein bL25 family. CTC subfamily.</text>
</comment>
<dbReference type="InterPro" id="IPR011035">
    <property type="entry name" value="Ribosomal_bL25/Gln-tRNA_synth"/>
</dbReference>
<dbReference type="PANTHER" id="PTHR33284:SF1">
    <property type="entry name" value="RIBOSOMAL PROTEIN L25_GLN-TRNA SYNTHETASE, ANTI-CODON-BINDING DOMAIN-CONTAINING PROTEIN"/>
    <property type="match status" value="1"/>
</dbReference>
<dbReference type="InterPro" id="IPR020055">
    <property type="entry name" value="Ribosomal_bL25_short"/>
</dbReference>
<dbReference type="NCBIfam" id="NF004612">
    <property type="entry name" value="PRK05943.1"/>
    <property type="match status" value="1"/>
</dbReference>
<feature type="domain" description="Large ribosomal subunit protein bL25 beta" evidence="7">
    <location>
        <begin position="102"/>
        <end position="172"/>
    </location>
</feature>
<dbReference type="NCBIfam" id="TIGR00731">
    <property type="entry name" value="bL25_bact_ctc"/>
    <property type="match status" value="1"/>
</dbReference>
<evidence type="ECO:0000256" key="2">
    <source>
        <dbReference type="ARBA" id="ARBA00022884"/>
    </source>
</evidence>
<keyword evidence="2 5" id="KW-0694">RNA-binding</keyword>
<dbReference type="Pfam" id="PF01386">
    <property type="entry name" value="Ribosomal_L25p"/>
    <property type="match status" value="1"/>
</dbReference>
<proteinExistence type="inferred from homology"/>
<dbReference type="STRING" id="1121869.SAMN03084138_04782"/>
<dbReference type="GO" id="GO:0022625">
    <property type="term" value="C:cytosolic large ribosomal subunit"/>
    <property type="evidence" value="ECO:0007669"/>
    <property type="project" value="TreeGrafter"/>
</dbReference>
<comment type="subunit">
    <text evidence="5">Part of the 50S ribosomal subunit; part of the 5S rRNA/L5/L18/L25 subcomplex. Contacts the 5S rRNA. Binds to the 5S rRNA independently of L5 and L18.</text>
</comment>
<dbReference type="AlphaFoldDB" id="A0A1I5XNG0"/>
<dbReference type="InterPro" id="IPR001021">
    <property type="entry name" value="Ribosomal_bL25_long"/>
</dbReference>
<dbReference type="CDD" id="cd00495">
    <property type="entry name" value="Ribosomal_L25_TL5_CTC"/>
    <property type="match status" value="1"/>
</dbReference>
<comment type="function">
    <text evidence="5">This is one of the proteins that binds to the 5S RNA in the ribosome where it forms part of the central protuberance.</text>
</comment>